<organism evidence="1 2">
    <name type="scientific">Iodidimonas nitroreducens</name>
    <dbReference type="NCBI Taxonomy" id="1236968"/>
    <lineage>
        <taxon>Bacteria</taxon>
        <taxon>Pseudomonadati</taxon>
        <taxon>Pseudomonadota</taxon>
        <taxon>Alphaproteobacteria</taxon>
        <taxon>Iodidimonadales</taxon>
        <taxon>Iodidimonadaceae</taxon>
        <taxon>Iodidimonas</taxon>
    </lineage>
</organism>
<gene>
    <name evidence="1" type="ORF">JCM17846_33320</name>
</gene>
<comment type="caution">
    <text evidence="1">The sequence shown here is derived from an EMBL/GenBank/DDBJ whole genome shotgun (WGS) entry which is preliminary data.</text>
</comment>
<accession>A0A5A7NDQ1</accession>
<dbReference type="Proteomes" id="UP000324996">
    <property type="component" value="Unassembled WGS sequence"/>
</dbReference>
<proteinExistence type="predicted"/>
<protein>
    <recommendedName>
        <fullName evidence="3">Calcineurin-like phosphoesterase domain-containing protein</fullName>
    </recommendedName>
</protein>
<dbReference type="EMBL" id="BKCN01000037">
    <property type="protein sequence ID" value="GER05650.1"/>
    <property type="molecule type" value="Genomic_DNA"/>
</dbReference>
<sequence length="59" mass="6790">MIGFEVIDDLAAKMGVKLIVHGHHHRNYSAKLKQDIQVRGLGKAELWLWYLDQLPHGEL</sequence>
<evidence type="ECO:0000313" key="2">
    <source>
        <dbReference type="Proteomes" id="UP000324996"/>
    </source>
</evidence>
<evidence type="ECO:0008006" key="3">
    <source>
        <dbReference type="Google" id="ProtNLM"/>
    </source>
</evidence>
<dbReference type="RefSeq" id="WP_150007470.1">
    <property type="nucleotide sequence ID" value="NZ_BKCN01000037.1"/>
</dbReference>
<dbReference type="AlphaFoldDB" id="A0A5A7NDQ1"/>
<name>A0A5A7NDQ1_9PROT</name>
<keyword evidence="2" id="KW-1185">Reference proteome</keyword>
<evidence type="ECO:0000313" key="1">
    <source>
        <dbReference type="EMBL" id="GER05650.1"/>
    </source>
</evidence>
<reference evidence="1 2" key="1">
    <citation type="submission" date="2019-09" db="EMBL/GenBank/DDBJ databases">
        <title>NBRP : Genome information of microbial organism related human and environment.</title>
        <authorList>
            <person name="Hattori M."/>
            <person name="Oshima K."/>
            <person name="Inaba H."/>
            <person name="Suda W."/>
            <person name="Sakamoto M."/>
            <person name="Iino T."/>
            <person name="Kitahara M."/>
            <person name="Oshida Y."/>
            <person name="Iida T."/>
            <person name="Kudo T."/>
            <person name="Itoh T."/>
            <person name="Ohkuma M."/>
        </authorList>
    </citation>
    <scope>NUCLEOTIDE SEQUENCE [LARGE SCALE GENOMIC DNA]</scope>
    <source>
        <strain evidence="1 2">Q-1</strain>
    </source>
</reference>